<evidence type="ECO:0000313" key="2">
    <source>
        <dbReference type="EMBL" id="TFK78064.1"/>
    </source>
</evidence>
<feature type="region of interest" description="Disordered" evidence="1">
    <location>
        <begin position="1"/>
        <end position="21"/>
    </location>
</feature>
<dbReference type="EMBL" id="ML212841">
    <property type="protein sequence ID" value="TFK78064.1"/>
    <property type="molecule type" value="Genomic_DNA"/>
</dbReference>
<dbReference type="InParanoid" id="A0A5C3NLH3"/>
<sequence length="91" mass="9863">MYSSRSTPRRSRHQQEGSHRPSFPAALVSIVLLETAAVSGASTVSAPRFVRRSSASLSLSRRSSADCLGSSEFGHSWGFDTPLEIPRRVTS</sequence>
<evidence type="ECO:0000313" key="3">
    <source>
        <dbReference type="Proteomes" id="UP000308197"/>
    </source>
</evidence>
<name>A0A5C3NLH3_9APHY</name>
<proteinExistence type="predicted"/>
<protein>
    <submittedName>
        <fullName evidence="2">Uncharacterized protein</fullName>
    </submittedName>
</protein>
<dbReference type="AlphaFoldDB" id="A0A5C3NLH3"/>
<organism evidence="2 3">
    <name type="scientific">Polyporus arcularius HHB13444</name>
    <dbReference type="NCBI Taxonomy" id="1314778"/>
    <lineage>
        <taxon>Eukaryota</taxon>
        <taxon>Fungi</taxon>
        <taxon>Dikarya</taxon>
        <taxon>Basidiomycota</taxon>
        <taxon>Agaricomycotina</taxon>
        <taxon>Agaricomycetes</taxon>
        <taxon>Polyporales</taxon>
        <taxon>Polyporaceae</taxon>
        <taxon>Polyporus</taxon>
    </lineage>
</organism>
<keyword evidence="3" id="KW-1185">Reference proteome</keyword>
<accession>A0A5C3NLH3</accession>
<dbReference type="Proteomes" id="UP000308197">
    <property type="component" value="Unassembled WGS sequence"/>
</dbReference>
<evidence type="ECO:0000256" key="1">
    <source>
        <dbReference type="SAM" id="MobiDB-lite"/>
    </source>
</evidence>
<feature type="region of interest" description="Disordered" evidence="1">
    <location>
        <begin position="54"/>
        <end position="80"/>
    </location>
</feature>
<reference evidence="2 3" key="1">
    <citation type="journal article" date="2019" name="Nat. Ecol. Evol.">
        <title>Megaphylogeny resolves global patterns of mushroom evolution.</title>
        <authorList>
            <person name="Varga T."/>
            <person name="Krizsan K."/>
            <person name="Foldi C."/>
            <person name="Dima B."/>
            <person name="Sanchez-Garcia M."/>
            <person name="Sanchez-Ramirez S."/>
            <person name="Szollosi G.J."/>
            <person name="Szarkandi J.G."/>
            <person name="Papp V."/>
            <person name="Albert L."/>
            <person name="Andreopoulos W."/>
            <person name="Angelini C."/>
            <person name="Antonin V."/>
            <person name="Barry K.W."/>
            <person name="Bougher N.L."/>
            <person name="Buchanan P."/>
            <person name="Buyck B."/>
            <person name="Bense V."/>
            <person name="Catcheside P."/>
            <person name="Chovatia M."/>
            <person name="Cooper J."/>
            <person name="Damon W."/>
            <person name="Desjardin D."/>
            <person name="Finy P."/>
            <person name="Geml J."/>
            <person name="Haridas S."/>
            <person name="Hughes K."/>
            <person name="Justo A."/>
            <person name="Karasinski D."/>
            <person name="Kautmanova I."/>
            <person name="Kiss B."/>
            <person name="Kocsube S."/>
            <person name="Kotiranta H."/>
            <person name="LaButti K.M."/>
            <person name="Lechner B.E."/>
            <person name="Liimatainen K."/>
            <person name="Lipzen A."/>
            <person name="Lukacs Z."/>
            <person name="Mihaltcheva S."/>
            <person name="Morgado L.N."/>
            <person name="Niskanen T."/>
            <person name="Noordeloos M.E."/>
            <person name="Ohm R.A."/>
            <person name="Ortiz-Santana B."/>
            <person name="Ovrebo C."/>
            <person name="Racz N."/>
            <person name="Riley R."/>
            <person name="Savchenko A."/>
            <person name="Shiryaev A."/>
            <person name="Soop K."/>
            <person name="Spirin V."/>
            <person name="Szebenyi C."/>
            <person name="Tomsovsky M."/>
            <person name="Tulloss R.E."/>
            <person name="Uehling J."/>
            <person name="Grigoriev I.V."/>
            <person name="Vagvolgyi C."/>
            <person name="Papp T."/>
            <person name="Martin F.M."/>
            <person name="Miettinen O."/>
            <person name="Hibbett D.S."/>
            <person name="Nagy L.G."/>
        </authorList>
    </citation>
    <scope>NUCLEOTIDE SEQUENCE [LARGE SCALE GENOMIC DNA]</scope>
    <source>
        <strain evidence="2 3">HHB13444</strain>
    </source>
</reference>
<gene>
    <name evidence="2" type="ORF">K466DRAFT_607356</name>
</gene>